<keyword evidence="5" id="KW-0812">Transmembrane</keyword>
<proteinExistence type="inferred from homology"/>
<evidence type="ECO:0000313" key="12">
    <source>
        <dbReference type="EMBL" id="CAF3928841.1"/>
    </source>
</evidence>
<evidence type="ECO:0000256" key="1">
    <source>
        <dbReference type="ARBA" id="ARBA00004606"/>
    </source>
</evidence>
<keyword evidence="6" id="KW-0735">Signal-anchor</keyword>
<dbReference type="Pfam" id="PF02434">
    <property type="entry name" value="Fringe"/>
    <property type="match status" value="1"/>
</dbReference>
<organism evidence="11 13">
    <name type="scientific">Didymodactylos carnosus</name>
    <dbReference type="NCBI Taxonomy" id="1234261"/>
    <lineage>
        <taxon>Eukaryota</taxon>
        <taxon>Metazoa</taxon>
        <taxon>Spiralia</taxon>
        <taxon>Gnathifera</taxon>
        <taxon>Rotifera</taxon>
        <taxon>Eurotatoria</taxon>
        <taxon>Bdelloidea</taxon>
        <taxon>Philodinida</taxon>
        <taxon>Philodinidae</taxon>
        <taxon>Didymodactylos</taxon>
    </lineage>
</organism>
<dbReference type="EMBL" id="CAJNOQ010007336">
    <property type="protein sequence ID" value="CAF1165208.1"/>
    <property type="molecule type" value="Genomic_DNA"/>
</dbReference>
<evidence type="ECO:0000313" key="13">
    <source>
        <dbReference type="Proteomes" id="UP000663829"/>
    </source>
</evidence>
<keyword evidence="4" id="KW-0808">Transferase</keyword>
<dbReference type="GO" id="GO:0016020">
    <property type="term" value="C:membrane"/>
    <property type="evidence" value="ECO:0007669"/>
    <property type="project" value="UniProtKB-SubCell"/>
</dbReference>
<dbReference type="Proteomes" id="UP000663829">
    <property type="component" value="Unassembled WGS sequence"/>
</dbReference>
<evidence type="ECO:0000256" key="6">
    <source>
        <dbReference type="ARBA" id="ARBA00022968"/>
    </source>
</evidence>
<keyword evidence="7" id="KW-1133">Transmembrane helix</keyword>
<evidence type="ECO:0000256" key="5">
    <source>
        <dbReference type="ARBA" id="ARBA00022692"/>
    </source>
</evidence>
<accession>A0A814TVN3</accession>
<dbReference type="PANTHER" id="PTHR10811">
    <property type="entry name" value="FRINGE-RELATED"/>
    <property type="match status" value="1"/>
</dbReference>
<keyword evidence="8" id="KW-0472">Membrane</keyword>
<evidence type="ECO:0000256" key="8">
    <source>
        <dbReference type="ARBA" id="ARBA00023136"/>
    </source>
</evidence>
<dbReference type="OrthoDB" id="8959630at2759"/>
<evidence type="ECO:0000259" key="10">
    <source>
        <dbReference type="Pfam" id="PF02434"/>
    </source>
</evidence>
<gene>
    <name evidence="11" type="ORF">GPM918_LOCUS21890</name>
    <name evidence="12" type="ORF">SRO942_LOCUS21888</name>
</gene>
<keyword evidence="13" id="KW-1185">Reference proteome</keyword>
<evidence type="ECO:0000256" key="4">
    <source>
        <dbReference type="ARBA" id="ARBA00022679"/>
    </source>
</evidence>
<feature type="domain" description="Fringe-like glycosyltransferase" evidence="10">
    <location>
        <begin position="3"/>
        <end position="225"/>
    </location>
</feature>
<reference evidence="11" key="1">
    <citation type="submission" date="2021-02" db="EMBL/GenBank/DDBJ databases">
        <authorList>
            <person name="Nowell W R."/>
        </authorList>
    </citation>
    <scope>NUCLEOTIDE SEQUENCE</scope>
</reference>
<dbReference type="AlphaFoldDB" id="A0A814TVN3"/>
<dbReference type="GO" id="GO:0016757">
    <property type="term" value="F:glycosyltransferase activity"/>
    <property type="evidence" value="ECO:0007669"/>
    <property type="project" value="UniProtKB-KW"/>
</dbReference>
<keyword evidence="3" id="KW-0328">Glycosyltransferase</keyword>
<evidence type="ECO:0000256" key="7">
    <source>
        <dbReference type="ARBA" id="ARBA00022989"/>
    </source>
</evidence>
<comment type="subcellular location">
    <subcellularLocation>
        <location evidence="9">Endomembrane system</location>
        <topology evidence="9">Single-pass membrane protein</topology>
    </subcellularLocation>
    <subcellularLocation>
        <location evidence="1">Membrane</location>
        <topology evidence="1">Single-pass type II membrane protein</topology>
    </subcellularLocation>
</comment>
<dbReference type="InterPro" id="IPR003378">
    <property type="entry name" value="Fringe-like_glycosylTrfase"/>
</dbReference>
<dbReference type="Proteomes" id="UP000681722">
    <property type="component" value="Unassembled WGS sequence"/>
</dbReference>
<dbReference type="EMBL" id="CAJOBC010007336">
    <property type="protein sequence ID" value="CAF3928841.1"/>
    <property type="molecule type" value="Genomic_DNA"/>
</dbReference>
<evidence type="ECO:0000256" key="2">
    <source>
        <dbReference type="ARBA" id="ARBA00008661"/>
    </source>
</evidence>
<comment type="similarity">
    <text evidence="2">Belongs to the glycosyltransferase 31 family.</text>
</comment>
<protein>
    <recommendedName>
        <fullName evidence="10">Fringe-like glycosyltransferase domain-containing protein</fullName>
    </recommendedName>
</protein>
<name>A0A814TVN3_9BILA</name>
<dbReference type="Gene3D" id="3.90.550.50">
    <property type="match status" value="1"/>
</dbReference>
<evidence type="ECO:0000256" key="9">
    <source>
        <dbReference type="ARBA" id="ARBA00037847"/>
    </source>
</evidence>
<evidence type="ECO:0000256" key="3">
    <source>
        <dbReference type="ARBA" id="ARBA00022676"/>
    </source>
</evidence>
<evidence type="ECO:0000313" key="11">
    <source>
        <dbReference type="EMBL" id="CAF1165208.1"/>
    </source>
</evidence>
<sequence>MIIRTSSASQNNRMPAILNTWFHFAPNNILITTNGKVQFLKDQLIKQNLSSLNNTLYHSDCIQSHTVSHLCCHSASEFLLYYQQEASFKWLCRFDDDQYVNVPLLIDYLKGFSYDLPYYIGKPSFNQPKVGHGRRFWFATYGGGVCFSQRLLSIIKEHVDTRERFIKGCIDTKYPDDTYIAYLLHAEYNINLTIAENFHHHIEKDLYVNLTSTIDQAITLGFKGSNVPRFSPIVNRDIFHMQTTHCLLYPNNLCMKYLRTYLNRLYEREESKTSTKIISSTINLKKKKAT</sequence>
<dbReference type="GO" id="GO:0012505">
    <property type="term" value="C:endomembrane system"/>
    <property type="evidence" value="ECO:0007669"/>
    <property type="project" value="UniProtKB-SubCell"/>
</dbReference>
<comment type="caution">
    <text evidence="11">The sequence shown here is derived from an EMBL/GenBank/DDBJ whole genome shotgun (WGS) entry which is preliminary data.</text>
</comment>